<dbReference type="EMBL" id="JBHTAP010000001">
    <property type="protein sequence ID" value="MFC7235137.1"/>
    <property type="molecule type" value="Genomic_DNA"/>
</dbReference>
<proteinExistence type="predicted"/>
<evidence type="ECO:0000313" key="2">
    <source>
        <dbReference type="Proteomes" id="UP001596398"/>
    </source>
</evidence>
<name>A0ABD5ZPC9_9EURY</name>
<keyword evidence="2" id="KW-1185">Reference proteome</keyword>
<reference evidence="1 2" key="1">
    <citation type="journal article" date="2019" name="Int. J. Syst. Evol. Microbiol.">
        <title>The Global Catalogue of Microorganisms (GCM) 10K type strain sequencing project: providing services to taxonomists for standard genome sequencing and annotation.</title>
        <authorList>
            <consortium name="The Broad Institute Genomics Platform"/>
            <consortium name="The Broad Institute Genome Sequencing Center for Infectious Disease"/>
            <person name="Wu L."/>
            <person name="Ma J."/>
        </authorList>
    </citation>
    <scope>NUCLEOTIDE SEQUENCE [LARGE SCALE GENOMIC DNA]</scope>
    <source>
        <strain evidence="1 2">DT85</strain>
    </source>
</reference>
<dbReference type="RefSeq" id="WP_276233272.1">
    <property type="nucleotide sequence ID" value="NZ_CP119802.1"/>
</dbReference>
<evidence type="ECO:0000313" key="1">
    <source>
        <dbReference type="EMBL" id="MFC7235137.1"/>
    </source>
</evidence>
<accession>A0ABD5ZPC9</accession>
<protein>
    <recommendedName>
        <fullName evidence="3">N-acetyltransferase domain-containing protein</fullName>
    </recommendedName>
</protein>
<evidence type="ECO:0008006" key="3">
    <source>
        <dbReference type="Google" id="ProtNLM"/>
    </source>
</evidence>
<dbReference type="AlphaFoldDB" id="A0ABD5ZPC9"/>
<gene>
    <name evidence="1" type="ORF">ACFQJ4_07385</name>
</gene>
<comment type="caution">
    <text evidence="1">The sequence shown here is derived from an EMBL/GenBank/DDBJ whole genome shotgun (WGS) entry which is preliminary data.</text>
</comment>
<dbReference type="InterPro" id="IPR016181">
    <property type="entry name" value="Acyl_CoA_acyltransferase"/>
</dbReference>
<dbReference type="Proteomes" id="UP001596398">
    <property type="component" value="Unassembled WGS sequence"/>
</dbReference>
<dbReference type="GeneID" id="79266820"/>
<sequence>MEIRDAVEADAERMAALTGSPTDVMRNLVHDRTVAVAYRGGDGADPTADHPHGEEETLGFVSYDVQRETVHVTQIEGTPDACERLLREPARFAEREGMDVELLVAGGDEDLRTVAERVGFTERGEGPRFDGVRTVRYRRQP</sequence>
<dbReference type="SUPFAM" id="SSF55729">
    <property type="entry name" value="Acyl-CoA N-acyltransferases (Nat)"/>
    <property type="match status" value="1"/>
</dbReference>
<organism evidence="1 2">
    <name type="scientific">Halosegnis marinus</name>
    <dbReference type="NCBI Taxonomy" id="3034023"/>
    <lineage>
        <taxon>Archaea</taxon>
        <taxon>Methanobacteriati</taxon>
        <taxon>Methanobacteriota</taxon>
        <taxon>Stenosarchaea group</taxon>
        <taxon>Halobacteria</taxon>
        <taxon>Halobacteriales</taxon>
        <taxon>Natronomonadaceae</taxon>
        <taxon>Halosegnis</taxon>
    </lineage>
</organism>